<evidence type="ECO:0008006" key="3">
    <source>
        <dbReference type="Google" id="ProtNLM"/>
    </source>
</evidence>
<reference evidence="2" key="1">
    <citation type="submission" date="2015-10" db="EMBL/GenBank/DDBJ databases">
        <title>Niche specialization of a soil ammonia-oxidizing archaeon, Candidatus Nitrosocosmicus oleophilus.</title>
        <authorList>
            <person name="Jung M.-Y."/>
            <person name="Rhee S.-K."/>
        </authorList>
    </citation>
    <scope>NUCLEOTIDE SEQUENCE [LARGE SCALE GENOMIC DNA]</scope>
    <source>
        <strain evidence="2">MY3</strain>
    </source>
</reference>
<proteinExistence type="predicted"/>
<dbReference type="Proteomes" id="UP000058925">
    <property type="component" value="Chromosome"/>
</dbReference>
<dbReference type="GeneID" id="60421227"/>
<name>A0A654LV61_9ARCH</name>
<dbReference type="AlphaFoldDB" id="A0A654LV61"/>
<sequence>MISLIDCSDDSKAPKLKAKLVALLLRATIKGLATSDIDKLIRNSTSSSGQISSLTIHTIKKYLYYLIEYGLILYDGTNQVFIIKNSGIKLLAIIMSIKKYSLDIEKTSIGFE</sequence>
<dbReference type="EMBL" id="CP012850">
    <property type="protein sequence ID" value="ALI35334.1"/>
    <property type="molecule type" value="Genomic_DNA"/>
</dbReference>
<evidence type="ECO:0000313" key="1">
    <source>
        <dbReference type="EMBL" id="ALI35334.1"/>
    </source>
</evidence>
<organism evidence="1 2">
    <name type="scientific">Candidatus Nitrosocosmicus oleophilus</name>
    <dbReference type="NCBI Taxonomy" id="1353260"/>
    <lineage>
        <taxon>Archaea</taxon>
        <taxon>Nitrososphaerota</taxon>
        <taxon>Nitrososphaeria</taxon>
        <taxon>Nitrososphaerales</taxon>
        <taxon>Nitrososphaeraceae</taxon>
        <taxon>Candidatus Nitrosocosmicus</taxon>
    </lineage>
</organism>
<gene>
    <name evidence="1" type="ORF">NMY3_01129</name>
</gene>
<accession>A0A654LV61</accession>
<keyword evidence="2" id="KW-1185">Reference proteome</keyword>
<dbReference type="RefSeq" id="WP_196817824.1">
    <property type="nucleotide sequence ID" value="NZ_CP012850.1"/>
</dbReference>
<evidence type="ECO:0000313" key="2">
    <source>
        <dbReference type="Proteomes" id="UP000058925"/>
    </source>
</evidence>
<protein>
    <recommendedName>
        <fullName evidence="3">ArnR1-like winged helix-turn-helix domain-containing protein</fullName>
    </recommendedName>
</protein>
<dbReference type="KEGG" id="taa:NMY3_01129"/>